<dbReference type="Proteomes" id="UP000585609">
    <property type="component" value="Unassembled WGS sequence"/>
</dbReference>
<protein>
    <submittedName>
        <fullName evidence="4">Pyrimidine/purine-5'-nucleotide nucleosidase</fullName>
    </submittedName>
</protein>
<dbReference type="RefSeq" id="WP_246273341.1">
    <property type="nucleotide sequence ID" value="NZ_BLRU01000006.1"/>
</dbReference>
<evidence type="ECO:0000313" key="10">
    <source>
        <dbReference type="Proteomes" id="UP000585609"/>
    </source>
</evidence>
<evidence type="ECO:0000313" key="9">
    <source>
        <dbReference type="Proteomes" id="UP000576480"/>
    </source>
</evidence>
<dbReference type="InterPro" id="IPR052341">
    <property type="entry name" value="LOG_family_nucleotidases"/>
</dbReference>
<evidence type="ECO:0000313" key="8">
    <source>
        <dbReference type="Proteomes" id="UP000574717"/>
    </source>
</evidence>
<evidence type="ECO:0000313" key="6">
    <source>
        <dbReference type="Proteomes" id="UP000561271"/>
    </source>
</evidence>
<evidence type="ECO:0000313" key="2">
    <source>
        <dbReference type="EMBL" id="GFP22896.1"/>
    </source>
</evidence>
<accession>A0A6V8PZD4</accession>
<dbReference type="Gene3D" id="3.40.50.450">
    <property type="match status" value="1"/>
</dbReference>
<dbReference type="Proteomes" id="UP000569018">
    <property type="component" value="Unassembled WGS sequence"/>
</dbReference>
<proteinExistence type="predicted"/>
<name>A0A6V8PZD4_9ACTN</name>
<evidence type="ECO:0000313" key="5">
    <source>
        <dbReference type="EMBL" id="GFP38752.1"/>
    </source>
</evidence>
<dbReference type="SUPFAM" id="SSF102405">
    <property type="entry name" value="MCP/YpsA-like"/>
    <property type="match status" value="1"/>
</dbReference>
<dbReference type="EMBL" id="BLRW01000028">
    <property type="protein sequence ID" value="GFP22896.1"/>
    <property type="molecule type" value="Genomic_DNA"/>
</dbReference>
<dbReference type="Pfam" id="PF18306">
    <property type="entry name" value="LDcluster4"/>
    <property type="match status" value="1"/>
</dbReference>
<dbReference type="EMBL" id="BLRU01000006">
    <property type="protein sequence ID" value="GFP18640.1"/>
    <property type="molecule type" value="Genomic_DNA"/>
</dbReference>
<reference evidence="6 7" key="1">
    <citation type="journal article" date="2020" name="Front. Microbiol.">
        <title>Single-cell genomics of novel Actinobacteria with the Wood-Ljungdahl pathway discovered in a serpentinizing system.</title>
        <authorList>
            <person name="Merino N."/>
            <person name="Kawai M."/>
            <person name="Boyd E.S."/>
            <person name="Colman D.R."/>
            <person name="McGlynn S.E."/>
            <person name="Nealson K.H."/>
            <person name="Kurokawa K."/>
            <person name="Hongoh Y."/>
        </authorList>
    </citation>
    <scope>NUCLEOTIDE SEQUENCE [LARGE SCALE GENOMIC DNA]</scope>
    <source>
        <strain evidence="1 8">S03</strain>
        <strain evidence="2 10">S09_30</strain>
        <strain evidence="3 9">S43</strain>
        <strain evidence="4 6">S44</strain>
        <strain evidence="5 7">S47</strain>
    </source>
</reference>
<evidence type="ECO:0000313" key="3">
    <source>
        <dbReference type="EMBL" id="GFP35194.1"/>
    </source>
</evidence>
<dbReference type="Proteomes" id="UP000574717">
    <property type="component" value="Unassembled WGS sequence"/>
</dbReference>
<dbReference type="EMBL" id="BLSD01000014">
    <property type="protein sequence ID" value="GFP38752.1"/>
    <property type="molecule type" value="Genomic_DNA"/>
</dbReference>
<sequence length="168" mass="17301">MVQHVKSRGNMAYISVIGAGECDQRTYEMAYQVGREAGWRGAIVVCGGLGGVMDGAARGAREVGGLAVGILPGENRLGSSSYLQVALPTGLGQARNTLVVLAGDAVIAVGGEFGTLSEIGLALKFGKPVVGIETWLLDKETPVADPIIRAKDAAEAVEKALALIRKGP</sequence>
<dbReference type="AlphaFoldDB" id="A0A6V8PZD4"/>
<dbReference type="InterPro" id="IPR005268">
    <property type="entry name" value="CHP00725"/>
</dbReference>
<dbReference type="GO" id="GO:0005829">
    <property type="term" value="C:cytosol"/>
    <property type="evidence" value="ECO:0007669"/>
    <property type="project" value="TreeGrafter"/>
</dbReference>
<dbReference type="Proteomes" id="UP000576480">
    <property type="component" value="Unassembled WGS sequence"/>
</dbReference>
<dbReference type="PANTHER" id="PTHR43393:SF3">
    <property type="entry name" value="LYSINE DECARBOXYLASE-LIKE PROTEIN"/>
    <property type="match status" value="1"/>
</dbReference>
<comment type="caution">
    <text evidence="4">The sequence shown here is derived from an EMBL/GenBank/DDBJ whole genome shotgun (WGS) entry which is preliminary data.</text>
</comment>
<dbReference type="EMBL" id="BLSC01000114">
    <property type="protein sequence ID" value="GFP37593.1"/>
    <property type="molecule type" value="Genomic_DNA"/>
</dbReference>
<gene>
    <name evidence="1" type="ORF">HKBW3S03_00145</name>
    <name evidence="2" type="ORF">HKBW3S09_00363</name>
    <name evidence="3" type="ORF">HKBW3S43_00986</name>
    <name evidence="4" type="ORF">HKBW3S44_01270</name>
    <name evidence="5" type="ORF">HKBW3S47_00453</name>
</gene>
<evidence type="ECO:0000313" key="1">
    <source>
        <dbReference type="EMBL" id="GFP18640.1"/>
    </source>
</evidence>
<evidence type="ECO:0000313" key="7">
    <source>
        <dbReference type="Proteomes" id="UP000569018"/>
    </source>
</evidence>
<dbReference type="EMBL" id="BLSB01000063">
    <property type="protein sequence ID" value="GFP35194.1"/>
    <property type="molecule type" value="Genomic_DNA"/>
</dbReference>
<dbReference type="PANTHER" id="PTHR43393">
    <property type="entry name" value="CYTOKININ RIBOSIDE 5'-MONOPHOSPHATE PHOSPHORIBOHYDROLASE"/>
    <property type="match status" value="1"/>
</dbReference>
<evidence type="ECO:0000313" key="4">
    <source>
        <dbReference type="EMBL" id="GFP37593.1"/>
    </source>
</evidence>
<organism evidence="4 6">
    <name type="scientific">Candidatus Hakubella thermalkaliphila</name>
    <dbReference type="NCBI Taxonomy" id="2754717"/>
    <lineage>
        <taxon>Bacteria</taxon>
        <taxon>Bacillati</taxon>
        <taxon>Actinomycetota</taxon>
        <taxon>Actinomycetota incertae sedis</taxon>
        <taxon>Candidatus Hakubellales</taxon>
        <taxon>Candidatus Hakubellaceae</taxon>
        <taxon>Candidatus Hakubella</taxon>
    </lineage>
</organism>
<dbReference type="Proteomes" id="UP000561271">
    <property type="component" value="Unassembled WGS sequence"/>
</dbReference>
<dbReference type="InterPro" id="IPR041164">
    <property type="entry name" value="LDcluster4"/>
</dbReference>
<dbReference type="NCBIfam" id="TIGR00725">
    <property type="entry name" value="TIGR00725 family protein"/>
    <property type="match status" value="1"/>
</dbReference>